<sequence length="362" mass="41649">MHSNSRRAIINKYVHSKPIEYPTKLSLASKVLIAPHGIGIASLAQALRAGGVYATSCSFYNDAYSYLSDICLNLNQHRMEIRQKIRDAYFEEACTIYDTFHFRFGATFTPDKRDLKILADQGKKLIVHHCGDEVRMLQVARGFNNPYAQRREAWPDERIQHNLKLLTPYIDQVIINDHELLPYVEPYYKKVHIVPYAINAQAITHHYPQPDVAPLVVHASSHRNVKGTEYIVKAVEQLQKEGVRFRFQLIENTPHTQAMQIYQRATIVIDQLTVGTYANLSMEAMAMGKPVICYIRDDLRSTFPAELPIVSANPDTIYEVLRDLLHRPSDWHHLGVCGRKYVEQHHNPDKVANKLIQVYQHL</sequence>
<proteinExistence type="predicted"/>
<keyword evidence="2" id="KW-0328">Glycosyltransferase</keyword>
<reference evidence="3" key="1">
    <citation type="journal article" date="2019" name="Int. J. Syst. Evol. Microbiol.">
        <title>The Global Catalogue of Microorganisms (GCM) 10K type strain sequencing project: providing services to taxonomists for standard genome sequencing and annotation.</title>
        <authorList>
            <consortium name="The Broad Institute Genomics Platform"/>
            <consortium name="The Broad Institute Genome Sequencing Center for Infectious Disease"/>
            <person name="Wu L."/>
            <person name="Ma J."/>
        </authorList>
    </citation>
    <scope>NUCLEOTIDE SEQUENCE [LARGE SCALE GENOMIC DNA]</scope>
    <source>
        <strain evidence="3">CCUG 59129</strain>
    </source>
</reference>
<accession>A0ABW3HLD8</accession>
<dbReference type="RefSeq" id="WP_377562056.1">
    <property type="nucleotide sequence ID" value="NZ_JBHTJZ010000005.1"/>
</dbReference>
<dbReference type="Proteomes" id="UP001596989">
    <property type="component" value="Unassembled WGS sequence"/>
</dbReference>
<dbReference type="EC" id="2.4.-.-" evidence="2"/>
<dbReference type="InterPro" id="IPR055259">
    <property type="entry name" value="YkvP/CgeB_Glyco_trans-like"/>
</dbReference>
<dbReference type="Gene3D" id="3.40.50.2000">
    <property type="entry name" value="Glycogen Phosphorylase B"/>
    <property type="match status" value="1"/>
</dbReference>
<comment type="caution">
    <text evidence="2">The sequence shown here is derived from an EMBL/GenBank/DDBJ whole genome shotgun (WGS) entry which is preliminary data.</text>
</comment>
<dbReference type="GO" id="GO:0016757">
    <property type="term" value="F:glycosyltransferase activity"/>
    <property type="evidence" value="ECO:0007669"/>
    <property type="project" value="UniProtKB-KW"/>
</dbReference>
<keyword evidence="3" id="KW-1185">Reference proteome</keyword>
<evidence type="ECO:0000313" key="2">
    <source>
        <dbReference type="EMBL" id="MFD0958311.1"/>
    </source>
</evidence>
<name>A0ABW3HLD8_9BACL</name>
<dbReference type="SUPFAM" id="SSF53756">
    <property type="entry name" value="UDP-Glycosyltransferase/glycogen phosphorylase"/>
    <property type="match status" value="1"/>
</dbReference>
<protein>
    <submittedName>
        <fullName evidence="2">Glycosyltransferase</fullName>
        <ecNumber evidence="2">2.4.-.-</ecNumber>
    </submittedName>
</protein>
<keyword evidence="2" id="KW-0808">Transferase</keyword>
<evidence type="ECO:0000313" key="3">
    <source>
        <dbReference type="Proteomes" id="UP001596989"/>
    </source>
</evidence>
<dbReference type="Pfam" id="PF13524">
    <property type="entry name" value="Glyco_trans_1_2"/>
    <property type="match status" value="1"/>
</dbReference>
<gene>
    <name evidence="2" type="ORF">ACFQ2I_02825</name>
</gene>
<feature type="domain" description="Spore protein YkvP/CgeB glycosyl transferase-like" evidence="1">
    <location>
        <begin position="249"/>
        <end position="356"/>
    </location>
</feature>
<organism evidence="2 3">
    <name type="scientific">Paenibacillus chungangensis</name>
    <dbReference type="NCBI Taxonomy" id="696535"/>
    <lineage>
        <taxon>Bacteria</taxon>
        <taxon>Bacillati</taxon>
        <taxon>Bacillota</taxon>
        <taxon>Bacilli</taxon>
        <taxon>Bacillales</taxon>
        <taxon>Paenibacillaceae</taxon>
        <taxon>Paenibacillus</taxon>
    </lineage>
</organism>
<evidence type="ECO:0000259" key="1">
    <source>
        <dbReference type="Pfam" id="PF13524"/>
    </source>
</evidence>
<dbReference type="EMBL" id="JBHTJZ010000005">
    <property type="protein sequence ID" value="MFD0958311.1"/>
    <property type="molecule type" value="Genomic_DNA"/>
</dbReference>